<gene>
    <name evidence="1" type="ORF">BST96_07680</name>
</gene>
<evidence type="ECO:0000313" key="2">
    <source>
        <dbReference type="Proteomes" id="UP000193450"/>
    </source>
</evidence>
<evidence type="ECO:0000313" key="1">
    <source>
        <dbReference type="EMBL" id="ARN74009.1"/>
    </source>
</evidence>
<dbReference type="EMBL" id="CP019343">
    <property type="protein sequence ID" value="ARN74009.1"/>
    <property type="molecule type" value="Genomic_DNA"/>
</dbReference>
<dbReference type="Proteomes" id="UP000193450">
    <property type="component" value="Chromosome"/>
</dbReference>
<dbReference type="OrthoDB" id="6330890at2"/>
<protein>
    <submittedName>
        <fullName evidence="1">Uncharacterized protein</fullName>
    </submittedName>
</protein>
<dbReference type="STRING" id="716816.BST96_07680"/>
<sequence length="148" mass="16884">MTDQVPDQLDNRYSSVNFDGLYLYSLIRGKDPSINHGWGDSFIKLEDIQALESVYRGRVTSIHSGGIKHFTLDQNGKLLLDSFNAFEGLASNFEPIWHKYPINHAIDGDFWAVFKATFMGSRTYVRFLEGKIADMAWVHEISGYRDDG</sequence>
<accession>A0A1X9NEN5</accession>
<name>A0A1X9NEN5_9GAMM</name>
<dbReference type="RefSeq" id="WP_085758138.1">
    <property type="nucleotide sequence ID" value="NZ_CP019343.1"/>
</dbReference>
<dbReference type="KEGG" id="osg:BST96_07680"/>
<organism evidence="1 2">
    <name type="scientific">Oceanicoccus sagamiensis</name>
    <dbReference type="NCBI Taxonomy" id="716816"/>
    <lineage>
        <taxon>Bacteria</taxon>
        <taxon>Pseudomonadati</taxon>
        <taxon>Pseudomonadota</taxon>
        <taxon>Gammaproteobacteria</taxon>
        <taxon>Cellvibrionales</taxon>
        <taxon>Spongiibacteraceae</taxon>
        <taxon>Oceanicoccus</taxon>
    </lineage>
</organism>
<keyword evidence="2" id="KW-1185">Reference proteome</keyword>
<dbReference type="AlphaFoldDB" id="A0A1X9NEN5"/>
<reference evidence="1 2" key="1">
    <citation type="submission" date="2016-11" db="EMBL/GenBank/DDBJ databases">
        <title>Trade-off between light-utilization and light-protection in marine flavobacteria.</title>
        <authorList>
            <person name="Kumagai Y."/>
        </authorList>
    </citation>
    <scope>NUCLEOTIDE SEQUENCE [LARGE SCALE GENOMIC DNA]</scope>
    <source>
        <strain evidence="1 2">NBRC 107125</strain>
    </source>
</reference>
<proteinExistence type="predicted"/>